<gene>
    <name evidence="1" type="ORF">HF872_10255</name>
</gene>
<dbReference type="RefSeq" id="WP_170087900.1">
    <property type="nucleotide sequence ID" value="NZ_JABAFG010000018.1"/>
</dbReference>
<dbReference type="Proteomes" id="UP000591071">
    <property type="component" value="Unassembled WGS sequence"/>
</dbReference>
<reference evidence="1 2" key="1">
    <citation type="submission" date="2020-04" db="EMBL/GenBank/DDBJ databases">
        <authorList>
            <person name="Hitch T.C.A."/>
            <person name="Wylensek D."/>
            <person name="Clavel T."/>
        </authorList>
    </citation>
    <scope>NUCLEOTIDE SEQUENCE [LARGE SCALE GENOMIC DNA]</scope>
    <source>
        <strain evidence="1 2">Oil-RF-744-FAT-WT-6-1</strain>
    </source>
</reference>
<organism evidence="1 2">
    <name type="scientific">Megasphaera hexanoica</name>
    <dbReference type="NCBI Taxonomy" id="1675036"/>
    <lineage>
        <taxon>Bacteria</taxon>
        <taxon>Bacillati</taxon>
        <taxon>Bacillota</taxon>
        <taxon>Negativicutes</taxon>
        <taxon>Veillonellales</taxon>
        <taxon>Veillonellaceae</taxon>
        <taxon>Megasphaera</taxon>
    </lineage>
</organism>
<comment type="caution">
    <text evidence="1">The sequence shown here is derived from an EMBL/GenBank/DDBJ whole genome shotgun (WGS) entry which is preliminary data.</text>
</comment>
<sequence>MEHQAMLLFLSDIKANEDGVIRAANYKDGIGPCYTTNESAVRYEVNVRAHGLERLFVFATGKVQGSITYKAADKSIHTYYDAEGKSWTHLAYFINRIASDVHSKVDIESYDENSDIRTNMHSLVGMADRIEQYVQTLPESDTLVLHADCTGGMRHAAMVMMAVIRLMQYNERVRIGDILYSNYQNKKVEKANDIYDLFDMIAGAEEYVRFGSVRTLMDYYQKQGQQLLSPQLQTLLQSMSSFAEAISLCNYGIFQRAITGLRQGMQIFAEHIKQKDNIDLSDSFMNTLYGRIQTEYAPLLQKEKPDDVTLIRWCLKHDYIQQALTLYTERVPEIMGNHHLGMLTVEGKKIFEKQLKKNKNASFNFKLFTLFKDEDSEKARQSQCAQKESAYCKVLRDVLKDMEKKARSDKETDYAQYYLDEIEKILHSWKHTGVDEIIVLTDAGQLYSSLSLVQNLFRRPAETMSKEKDSPILQQMLQLYRDSHDQQVPSRLAETGFKLAKWIPQMKQNDLIEIFSDIDIEVPYSNRFMQTVRNGWVTTPLPEETIRQILDQYGAIKGERNHTNHARQDLRDVTVTSVKERMEKGLATLQQVIAREECR</sequence>
<evidence type="ECO:0008006" key="3">
    <source>
        <dbReference type="Google" id="ProtNLM"/>
    </source>
</evidence>
<proteinExistence type="predicted"/>
<accession>A0A848C199</accession>
<dbReference type="EMBL" id="JABAFG010000018">
    <property type="protein sequence ID" value="NME28997.1"/>
    <property type="molecule type" value="Genomic_DNA"/>
</dbReference>
<protein>
    <recommendedName>
        <fullName evidence="3">CRISPR-associated protein</fullName>
    </recommendedName>
</protein>
<name>A0A848C199_9FIRM</name>
<evidence type="ECO:0000313" key="2">
    <source>
        <dbReference type="Proteomes" id="UP000591071"/>
    </source>
</evidence>
<dbReference type="AlphaFoldDB" id="A0A848C199"/>
<evidence type="ECO:0000313" key="1">
    <source>
        <dbReference type="EMBL" id="NME28997.1"/>
    </source>
</evidence>